<gene>
    <name evidence="1" type="ORF">TRIUR3_00824</name>
</gene>
<dbReference type="Pfam" id="PF00069">
    <property type="entry name" value="Pkinase"/>
    <property type="match status" value="1"/>
</dbReference>
<dbReference type="InterPro" id="IPR011009">
    <property type="entry name" value="Kinase-like_dom_sf"/>
</dbReference>
<dbReference type="FunFam" id="1.10.510.10:FF:000870">
    <property type="entry name" value="OSJNBa0016N04.16-like protein"/>
    <property type="match status" value="1"/>
</dbReference>
<dbReference type="OMA" id="CFWNSAN"/>
<dbReference type="Gene3D" id="2.130.10.10">
    <property type="entry name" value="YVTN repeat-like/Quinoprotein amine dehydrogenase"/>
    <property type="match status" value="1"/>
</dbReference>
<dbReference type="SUPFAM" id="SSF56112">
    <property type="entry name" value="Protein kinase-like (PK-like)"/>
    <property type="match status" value="1"/>
</dbReference>
<dbReference type="PROSITE" id="PS00107">
    <property type="entry name" value="PROTEIN_KINASE_ATP"/>
    <property type="match status" value="1"/>
</dbReference>
<dbReference type="Gene3D" id="2.60.40.10">
    <property type="entry name" value="Immunoglobulins"/>
    <property type="match status" value="1"/>
</dbReference>
<dbReference type="SUPFAM" id="SSF50978">
    <property type="entry name" value="WD40 repeat-like"/>
    <property type="match status" value="1"/>
</dbReference>
<keyword evidence="1" id="KW-0808">Transferase</keyword>
<accession>M7ZT81</accession>
<dbReference type="InterPro" id="IPR008271">
    <property type="entry name" value="Ser/Thr_kinase_AS"/>
</dbReference>
<dbReference type="AlphaFoldDB" id="M7ZT81"/>
<dbReference type="PROSITE" id="PS00108">
    <property type="entry name" value="PROTEIN_KINASE_ST"/>
    <property type="match status" value="1"/>
</dbReference>
<dbReference type="PANTHER" id="PTHR45707">
    <property type="entry name" value="C2 CALCIUM/LIPID-BINDING PLANT PHOSPHORIBOSYLTRANSFERASE FAMILY PROTEIN"/>
    <property type="match status" value="1"/>
</dbReference>
<dbReference type="SUPFAM" id="SSF49354">
    <property type="entry name" value="PapD-like"/>
    <property type="match status" value="1"/>
</dbReference>
<name>M7ZT81_TRIUA</name>
<keyword evidence="1" id="KW-0675">Receptor</keyword>
<dbReference type="GO" id="GO:0004672">
    <property type="term" value="F:protein kinase activity"/>
    <property type="evidence" value="ECO:0007669"/>
    <property type="project" value="InterPro"/>
</dbReference>
<dbReference type="SMART" id="SM00320">
    <property type="entry name" value="WD40"/>
    <property type="match status" value="6"/>
</dbReference>
<dbReference type="SMART" id="SM00220">
    <property type="entry name" value="S_TKc"/>
    <property type="match status" value="1"/>
</dbReference>
<dbReference type="STRING" id="4572.M7ZT81"/>
<dbReference type="InterPro" id="IPR015943">
    <property type="entry name" value="WD40/YVTN_repeat-like_dom_sf"/>
</dbReference>
<dbReference type="InterPro" id="IPR001680">
    <property type="entry name" value="WD40_rpt"/>
</dbReference>
<dbReference type="InterPro" id="IPR000719">
    <property type="entry name" value="Prot_kinase_dom"/>
</dbReference>
<dbReference type="Gene3D" id="1.10.510.10">
    <property type="entry name" value="Transferase(Phosphotransferase) domain 1"/>
    <property type="match status" value="1"/>
</dbReference>
<reference evidence="1" key="1">
    <citation type="journal article" date="2013" name="Nature">
        <title>Draft genome of the wheat A-genome progenitor Triticum urartu.</title>
        <authorList>
            <person name="Ling H.Q."/>
            <person name="Zhao S."/>
            <person name="Liu D."/>
            <person name="Wang J."/>
            <person name="Sun H."/>
            <person name="Zhang C."/>
            <person name="Fan H."/>
            <person name="Li D."/>
            <person name="Dong L."/>
            <person name="Tao Y."/>
            <person name="Gao C."/>
            <person name="Wu H."/>
            <person name="Li Y."/>
            <person name="Cui Y."/>
            <person name="Guo X."/>
            <person name="Zheng S."/>
            <person name="Wang B."/>
            <person name="Yu K."/>
            <person name="Liang Q."/>
            <person name="Yang W."/>
            <person name="Lou X."/>
            <person name="Chen J."/>
            <person name="Feng M."/>
            <person name="Jian J."/>
            <person name="Zhang X."/>
            <person name="Luo G."/>
            <person name="Jiang Y."/>
            <person name="Liu J."/>
            <person name="Wang Z."/>
            <person name="Sha Y."/>
            <person name="Zhang B."/>
            <person name="Wu H."/>
            <person name="Tang D."/>
            <person name="Shen Q."/>
            <person name="Xue P."/>
            <person name="Zou S."/>
            <person name="Wang X."/>
            <person name="Liu X."/>
            <person name="Wang F."/>
            <person name="Yang Y."/>
            <person name="An X."/>
            <person name="Dong Z."/>
            <person name="Zhang K."/>
            <person name="Zhang X."/>
            <person name="Luo M.C."/>
            <person name="Dvorak J."/>
            <person name="Tong Y."/>
            <person name="Wang J."/>
            <person name="Yang H."/>
            <person name="Li Z."/>
            <person name="Wang D."/>
            <person name="Zhang A."/>
            <person name="Wang J."/>
        </authorList>
    </citation>
    <scope>NUCLEOTIDE SEQUENCE</scope>
</reference>
<keyword evidence="1" id="KW-0418">Kinase</keyword>
<proteinExistence type="predicted"/>
<sequence>MALYDESVDPAPLSLPLLKAITKNFSQGQQIGTGGFGEVYKGELRNGTVAVKKLYSAIVIDEKNFQSEVDSLLGVKHKNTVRFLGYCSDTQQVMDKFNGVTVWAEQRQRLLCFEFLPKGSLADYITDPSAGLLWETRYKIIKGICEGVHYLHQQHIIHMDLKPQNILLDGNMMPKVADFGQSRRLSEDQSRTITQHIVGSWRYCAPEFIGSGVITKKNDIYGLGVIFLEVLTGCKGTDKVEDVLESWMNVLETTQGHHIPLEQVKLCAEIGIQCMNDDPKNRPTTWDVILMLFDEEEISNWSARGVVRSASITQEMPLIAKLEYEMKLMNLYGRPFLPKRVSALKRIEEASTKTIHLGFTDSKILDIHPLKLQFGFEAGKRTSCPLSLTSKADQYVLFSIIPEFKDMYSCEENELVHPMSTCDVSITLVEQQQRPLKMIYILMITSESKSALDNFMTSISWDDMMEEVDLPQRVEELGCQMHVAMVTGAVCPQSSTAITPKIIVTEEFKSTTTMDVHPTEPWILVVENLRQVSIWDYQTQSHRVVMSFDSNEKQRWVKKIVDNYVWVHAAKFIPRKQWFVTGEDFGKIRVYSCVTMTEIKKFRAYYSAHIHSLAVHPTYPLLITLATWDDCEDPIRLWDWDKGWKCCQRISGGSACGPDTQLRFNPKDTTTCAGAQDGICHVWSVHSSKPLITIMPPNCYGDVCDYLYTDSHRQYLITITEDCALRVWDLQTEKCVHELSLCGKSIGLVVCHPELPLLVAAASGEGDDKTVCFWNSANYR</sequence>
<dbReference type="PANTHER" id="PTHR45707:SF70">
    <property type="entry name" value="PROTEIN KINASE DOMAIN-CONTAINING PROTEIN"/>
    <property type="match status" value="1"/>
</dbReference>
<dbReference type="InterPro" id="IPR036322">
    <property type="entry name" value="WD40_repeat_dom_sf"/>
</dbReference>
<dbReference type="EMBL" id="KD076843">
    <property type="protein sequence ID" value="EMS62841.1"/>
    <property type="molecule type" value="Genomic_DNA"/>
</dbReference>
<evidence type="ECO:0000313" key="1">
    <source>
        <dbReference type="EMBL" id="EMS62841.1"/>
    </source>
</evidence>
<dbReference type="GO" id="GO:0005524">
    <property type="term" value="F:ATP binding"/>
    <property type="evidence" value="ECO:0007669"/>
    <property type="project" value="UniProtKB-UniRule"/>
</dbReference>
<dbReference type="InterPro" id="IPR008962">
    <property type="entry name" value="PapD-like_sf"/>
</dbReference>
<dbReference type="eggNOG" id="KOG0276">
    <property type="taxonomic scope" value="Eukaryota"/>
</dbReference>
<organism evidence="1">
    <name type="scientific">Triticum urartu</name>
    <name type="common">Red wild einkorn</name>
    <name type="synonym">Crithodium urartu</name>
    <dbReference type="NCBI Taxonomy" id="4572"/>
    <lineage>
        <taxon>Eukaryota</taxon>
        <taxon>Viridiplantae</taxon>
        <taxon>Streptophyta</taxon>
        <taxon>Embryophyta</taxon>
        <taxon>Tracheophyta</taxon>
        <taxon>Spermatophyta</taxon>
        <taxon>Magnoliopsida</taxon>
        <taxon>Liliopsida</taxon>
        <taxon>Poales</taxon>
        <taxon>Poaceae</taxon>
        <taxon>BOP clade</taxon>
        <taxon>Pooideae</taxon>
        <taxon>Triticodae</taxon>
        <taxon>Triticeae</taxon>
        <taxon>Triticinae</taxon>
        <taxon>Triticum</taxon>
    </lineage>
</organism>
<dbReference type="PROSITE" id="PS50011">
    <property type="entry name" value="PROTEIN_KINASE_DOM"/>
    <property type="match status" value="1"/>
</dbReference>
<protein>
    <submittedName>
        <fullName evidence="1">Cysteine-rich receptor-like protein kinase 10</fullName>
    </submittedName>
</protein>
<dbReference type="InterPro" id="IPR013783">
    <property type="entry name" value="Ig-like_fold"/>
</dbReference>
<dbReference type="Gene3D" id="3.30.200.20">
    <property type="entry name" value="Phosphorylase Kinase, domain 1"/>
    <property type="match status" value="1"/>
</dbReference>
<dbReference type="InterPro" id="IPR017441">
    <property type="entry name" value="Protein_kinase_ATP_BS"/>
</dbReference>